<protein>
    <submittedName>
        <fullName evidence="2">Autotransporter beta-domain protein</fullName>
    </submittedName>
</protein>
<dbReference type="EMBL" id="AP019831">
    <property type="protein sequence ID" value="BBM45445.1"/>
    <property type="molecule type" value="Genomic_DNA"/>
</dbReference>
<reference evidence="2 3" key="1">
    <citation type="submission" date="2019-07" db="EMBL/GenBank/DDBJ databases">
        <title>Complete Genome Sequence of Leptotrichia trevisanii Strain JMUB3870.</title>
        <authorList>
            <person name="Watanabe S."/>
            <person name="Cui L."/>
        </authorList>
    </citation>
    <scope>NUCLEOTIDE SEQUENCE [LARGE SCALE GENOMIC DNA]</scope>
    <source>
        <strain evidence="2 3">JMUB3870</strain>
    </source>
</reference>
<dbReference type="OrthoDB" id="78031at2"/>
<dbReference type="RefSeq" id="WP_155282865.1">
    <property type="nucleotide sequence ID" value="NZ_AP019831.1"/>
</dbReference>
<dbReference type="InterPro" id="IPR036709">
    <property type="entry name" value="Autotransporte_beta_dom_sf"/>
</dbReference>
<accession>A0A510K4I7</accession>
<dbReference type="PROSITE" id="PS51208">
    <property type="entry name" value="AUTOTRANSPORTER"/>
    <property type="match status" value="1"/>
</dbReference>
<evidence type="ECO:0000259" key="1">
    <source>
        <dbReference type="PROSITE" id="PS51208"/>
    </source>
</evidence>
<dbReference type="Proteomes" id="UP000422644">
    <property type="component" value="Chromosome"/>
</dbReference>
<dbReference type="InterPro" id="IPR005546">
    <property type="entry name" value="Autotransporte_beta"/>
</dbReference>
<dbReference type="NCBIfam" id="NF033175">
    <property type="entry name" value="fuso_auto_Nterm"/>
    <property type="match status" value="1"/>
</dbReference>
<dbReference type="SMART" id="SM00869">
    <property type="entry name" value="Autotransporter"/>
    <property type="match status" value="1"/>
</dbReference>
<feature type="domain" description="Autotransporter" evidence="1">
    <location>
        <begin position="2091"/>
        <end position="2377"/>
    </location>
</feature>
<dbReference type="SUPFAM" id="SSF103515">
    <property type="entry name" value="Autotransporter"/>
    <property type="match status" value="1"/>
</dbReference>
<name>A0A510K4I7_9FUSO</name>
<gene>
    <name evidence="2" type="ORF">JMUB3870_1564</name>
</gene>
<evidence type="ECO:0000313" key="2">
    <source>
        <dbReference type="EMBL" id="BBM45445.1"/>
    </source>
</evidence>
<proteinExistence type="predicted"/>
<sequence length="2377" mass="250391">MTKSLLQVKKDLKAFAKRCKDFKYTDSALFTFLLCGMLLSVNLFSAATTDSSIQNQVHQINTSISQIRTDFKRAKIENNKLIKGTNLELIQLMEQGDQVVKEPFSSWQFGINYFHSNWGGTYKGRGDKEKNVIYQRDPNNKFGNYAGADYGRTFLKRVIEPISAIPVDAAVKPKSININAVAGADAPVIATPTLNISVSSVTPSTATVPSITPPDVKIPAVNMNSVSGFTLFFPSSTYFSAQHPTNVSNSYTLTTSDAKSLNPTGGGDVDSNYISYHNFTHIGSGITSPTEVTAIMTGNGIGDNIRNGNSYYGGGSRYAFVDDVRNYTGGAPDGSGSKRPTSQVKFTLRNQAIIELRGPAITGILNEETDWTEGNTTTNITNMGSINDENENITGSYSGTLLEKASGGTYTKTITANSKNKIGYKVGMTQTVEETIDHTSGTNYEFYNGDGIASASFKGFATFDSTLETAIRNNPTLTSLGTTGTKTKIDGTSNKFSQDGVIHFNGDYSTGIQVASENRPVISGAWPSGTSSTWSDTNSRSLVRATNKSNGYIQMDGSHSYGMKLSGTALYVDDKDYIQKLAETDITKISSHMVNEGLILISGSYDTAINKEGSSAGIAKLSEAKWSSKKTIFNNGRIYVGGINNSGILLESIYEDTVTNMSNGIITVDKAYNLFNNPNASVNYSNAVAESNAGIRIQSFSTADAAAGNLEGVNKGKINVNNGSGNVGIYAYDVADSKHSTANTFTITGNNTSGGTINVGGTNVGMMAQDDSGTTNFKTIIKNSGTINVGGKNSIGMYTKDKDSYAEHNGGTIAASSNNVGIVNNGHFDFTGGIIKAEGTNSVGVYSANGTDSATTLGSGTLNVSKGGVGLYANDNSTQTLKGLTATVTGTDEAGSILFYNIPTTGKTRGHFDLENSGASAGNATIGAYSFVFYTNENLFSGGGLTFAQFLDDWKNGGTGNGINLTMNTGSSLLLADVSDAANKNVLFSNITPPITGTTLKNNNGQKVATLSGDYQYLTVKGADVKIDEANYDLSDNTNKLNKVSIYDSNITVENGKTIHDGATPNVSASTNLVNQGYILGVNNGRTLTNKGTITLNSTSTATPLKTLVAIGTDGKAIPTSSKAVNEGSITNKINDGIGIYVGNGAAGTNDSTGTITMDGIKAFGMVGSKADTENKGNITINGVSSIGMYSIETSALPLHKVAKNTGTITTTGNNNIAMVGNYSNILNDTTGIIKLNNSTNNVGMYTSAGTSGTITNNGTIVGIDGTIGIYGTDKVILGNTSSTTVGDSGVAVYSDTGNVTVNSGAKIKLIKGGTGSTPADNATGLFIDNSNGTASTVNINVYDLVQGGLGKKSYGYFFKDVNTLNYTNTNGSNAITLDDGSIFVYSDATNGNVHNTQDLTSVGNGAIGIYQKGGTITNAGKLDFTTGTKNTALYTTTGTATNQSAGTINVGTSNFGMVTTSGSLINDGKINITANKGTGMYSSSSNVTTNNGLITAATGITDAVGIYGKSVNNTSSGKITVGDGSIAIYTNDGNVTNSGNITVGKNKAIGVLAIGTNQNIALNGNISIGNDSFGLVNKGTNNIITSSASDTTVGTDAVFIYQNDNSGKVTNNTKLISTGDRNYGLYGNGTMENYGTIDFSNGNGNVGIYSTGGIATNFSIVKVGASNTANKEFGLGMATGYYDEATHAISNQGTVINRGTIEVSKPNTMGMYAVGSGSKAINYGDINLSGSNTIGMYLDRGAVGENWGTIKTTAGGFTAVKGIYLANGSYIKNYGTITINASDPKSAGIWTDTQSVDKAVENATGTNSSGIQQTGTSNLPMKVVTADDMKEMGGVTIKVPPRSTTVTVTDANGNAIPIANVDTNVPSPTATLVTVTSPSGITTLDLSKIGLGSIPSASKATSIGMYVDTSGVNYTNPIQGINNLTGLTDINLYFGSEAAKYTTAKAIQIGDNILKPYNDALASVVTAGTTLNSTAASLTWMAQPTKNAATGLLDKVYLVKIPYTTFAKAGDAQTYNFLAGLEERYGVEGLGTKEKSIFDKLNSLTGGEGHILAQAIDEMKGHQYSNIQQRMFETGSVLSKEFDYLQNEWRNPSKNSNKIKVFGQRGEFKTDTAGVVDYTNNAYGVAYVHENEKIKLGNKSGWYAGSVYNKFKFKDIGKSQEEQTMIKAGVFKTMSPKRDYNGSLTWKIAGEAFAGRGDMKRRYWIVDEVFEAKGKYTTYGVALKNEIGKEFRTSENTSIRPYGALNLEYGKYSDFRETGPMALKVKGNDYFSAKPEAGISFNYKQDLGVRSRLTASLTAAYENELGELYDVQNRAKLKGAKSSYYKLRGDKENHRGNGKFDLNFGWDNTRFGVTVNAGYDTTGENFRGGIGFRAIY</sequence>
<dbReference type="InterPro" id="IPR053787">
    <property type="entry name" value="Autotransptr-assoc_N"/>
</dbReference>
<keyword evidence="3" id="KW-1185">Reference proteome</keyword>
<evidence type="ECO:0000313" key="3">
    <source>
        <dbReference type="Proteomes" id="UP000422644"/>
    </source>
</evidence>
<organism evidence="2 3">
    <name type="scientific">Leptotrichia trevisanii</name>
    <dbReference type="NCBI Taxonomy" id="109328"/>
    <lineage>
        <taxon>Bacteria</taxon>
        <taxon>Fusobacteriati</taxon>
        <taxon>Fusobacteriota</taxon>
        <taxon>Fusobacteriia</taxon>
        <taxon>Fusobacteriales</taxon>
        <taxon>Leptotrichiaceae</taxon>
        <taxon>Leptotrichia</taxon>
    </lineage>
</organism>